<dbReference type="HAMAP" id="MF_01430">
    <property type="entry name" value="OM_assembly_BamA"/>
    <property type="match status" value="1"/>
</dbReference>
<dbReference type="PANTHER" id="PTHR12815">
    <property type="entry name" value="SORTING AND ASSEMBLY MACHINERY SAMM50 PROTEIN FAMILY MEMBER"/>
    <property type="match status" value="1"/>
</dbReference>
<dbReference type="RefSeq" id="WP_136131032.1">
    <property type="nucleotide sequence ID" value="NZ_PDKT01000002.1"/>
</dbReference>
<dbReference type="NCBIfam" id="TIGR03303">
    <property type="entry name" value="OM_YaeT"/>
    <property type="match status" value="1"/>
</dbReference>
<dbReference type="InterPro" id="IPR034746">
    <property type="entry name" value="POTRA"/>
</dbReference>
<dbReference type="Pfam" id="PF07244">
    <property type="entry name" value="POTRA"/>
    <property type="match status" value="5"/>
</dbReference>
<keyword evidence="2 8" id="KW-1134">Transmembrane beta strand</keyword>
<dbReference type="Gene3D" id="3.10.20.310">
    <property type="entry name" value="membrane protein fhac"/>
    <property type="match status" value="5"/>
</dbReference>
<comment type="subcellular location">
    <subcellularLocation>
        <location evidence="8">Cell outer membrane</location>
    </subcellularLocation>
    <subcellularLocation>
        <location evidence="1">Membrane</location>
    </subcellularLocation>
</comment>
<name>A0A2P5T086_9GAMM</name>
<evidence type="ECO:0000259" key="10">
    <source>
        <dbReference type="PROSITE" id="PS51779"/>
    </source>
</evidence>
<protein>
    <recommendedName>
        <fullName evidence="8 9">Outer membrane protein assembly factor BamA</fullName>
    </recommendedName>
</protein>
<evidence type="ECO:0000256" key="8">
    <source>
        <dbReference type="HAMAP-Rule" id="MF_01430"/>
    </source>
</evidence>
<dbReference type="PIRSF" id="PIRSF006076">
    <property type="entry name" value="OM_assembly_OMP85"/>
    <property type="match status" value="1"/>
</dbReference>
<evidence type="ECO:0000256" key="7">
    <source>
        <dbReference type="ARBA" id="ARBA00023237"/>
    </source>
</evidence>
<comment type="similarity">
    <text evidence="8">Belongs to the BamA family.</text>
</comment>
<dbReference type="InterPro" id="IPR000184">
    <property type="entry name" value="Bac_surfAg_D15"/>
</dbReference>
<dbReference type="GO" id="GO:1990063">
    <property type="term" value="C:Bam protein complex"/>
    <property type="evidence" value="ECO:0007669"/>
    <property type="project" value="TreeGrafter"/>
</dbReference>
<organism evidence="11 12">
    <name type="scientific">Candidatus Pantoea edessiphila</name>
    <dbReference type="NCBI Taxonomy" id="2044610"/>
    <lineage>
        <taxon>Bacteria</taxon>
        <taxon>Pseudomonadati</taxon>
        <taxon>Pseudomonadota</taxon>
        <taxon>Gammaproteobacteria</taxon>
        <taxon>Enterobacterales</taxon>
        <taxon>Erwiniaceae</taxon>
        <taxon>Pantoea</taxon>
    </lineage>
</organism>
<dbReference type="Proteomes" id="UP000296153">
    <property type="component" value="Unassembled WGS sequence"/>
</dbReference>
<dbReference type="GO" id="GO:0051205">
    <property type="term" value="P:protein insertion into membrane"/>
    <property type="evidence" value="ECO:0007669"/>
    <property type="project" value="UniProtKB-UniRule"/>
</dbReference>
<dbReference type="EMBL" id="PDKT01000002">
    <property type="protein sequence ID" value="PPI88004.1"/>
    <property type="molecule type" value="Genomic_DNA"/>
</dbReference>
<dbReference type="OrthoDB" id="9803054at2"/>
<feature type="domain" description="POTRA" evidence="10">
    <location>
        <begin position="22"/>
        <end position="89"/>
    </location>
</feature>
<dbReference type="GO" id="GO:0043165">
    <property type="term" value="P:Gram-negative-bacterium-type cell outer membrane assembly"/>
    <property type="evidence" value="ECO:0007669"/>
    <property type="project" value="UniProtKB-UniRule"/>
</dbReference>
<keyword evidence="5 8" id="KW-0677">Repeat</keyword>
<keyword evidence="4 8" id="KW-0732">Signal</keyword>
<comment type="subunit">
    <text evidence="8">Part of the Bam complex, which is composed of the outer membrane protein BamA, and four lipoproteins BamB, BamC, BamD and BamE.</text>
</comment>
<evidence type="ECO:0000313" key="12">
    <source>
        <dbReference type="Proteomes" id="UP000296153"/>
    </source>
</evidence>
<dbReference type="FunFam" id="3.10.20.310:FF:000002">
    <property type="entry name" value="Outer membrane protein assembly factor BamA"/>
    <property type="match status" value="1"/>
</dbReference>
<gene>
    <name evidence="8 11" type="primary">bamA</name>
    <name evidence="11" type="ORF">CRV12_02205</name>
</gene>
<dbReference type="InterPro" id="IPR023707">
    <property type="entry name" value="OM_assembly_BamA"/>
</dbReference>
<accession>A0A2P5T086</accession>
<proteinExistence type="inferred from homology"/>
<dbReference type="Pfam" id="PF01103">
    <property type="entry name" value="Omp85"/>
    <property type="match status" value="1"/>
</dbReference>
<evidence type="ECO:0000256" key="4">
    <source>
        <dbReference type="ARBA" id="ARBA00022729"/>
    </source>
</evidence>
<dbReference type="AlphaFoldDB" id="A0A2P5T086"/>
<dbReference type="PROSITE" id="PS51779">
    <property type="entry name" value="POTRA"/>
    <property type="match status" value="3"/>
</dbReference>
<dbReference type="Gene3D" id="2.40.160.50">
    <property type="entry name" value="membrane protein fhac: a member of the omp85/tpsb transporter family"/>
    <property type="match status" value="1"/>
</dbReference>
<comment type="function">
    <text evidence="8">Part of the outer membrane protein assembly complex, which is involved in assembly and insertion of beta-barrel proteins into the outer membrane. Constitutes, with BamD, the core component of the assembly machinery.</text>
</comment>
<dbReference type="InterPro" id="IPR039910">
    <property type="entry name" value="D15-like"/>
</dbReference>
<dbReference type="InterPro" id="IPR010827">
    <property type="entry name" value="BamA/TamA_POTRA"/>
</dbReference>
<sequence>MAIKKLFLTFLFFITINVYGADKIHNISFEGLERISSSSMLSIISVKIGDIIDSNKIKNIIKSLYSTNNFEAIKVTKNSNTLIIKVKELPIISKITIVGNNLIKKDRIEKSLDTFNVFAGAVLNKSLISLINKSFEEFYFNIGKYNFNINTVITPLSNNYVDVKFIFNEGNFSKIYQINIIGNKKFNSNKLISLFELRDKTTWWNIIKNRRYQKQKLEKDLMNLRNFYLSNGYLRFKIKSTKLSLTPDKKGIFITINLHEGNQYKISGIKFKSNLNNNLKNINNLKNLIKIPVGDLYNINKIQQAKDRIKQSIIGYGYSYPNIIIHYKIDDINNKVQLFFDSNIGHIYYVRQIYFKGNYISRDSVLRRKIQQMEGTWLNSDLVNQSTDLLKRTGYFETVELEKKISLTCPDQVDLIYKVKEKNTGGIKLGVGYGKTNNLNFQAKINQNNWLGTGNMFSINASREQGQSQGDILLVNPYFTLNGISLSNHIFYSILTDYKYYGYNDTSYGVDTSIGIPITTHSTLHLGLGYTKNDIYNIKSQISIYRYLKSVTNDGKISKFLTKDFNFNYGWTYDTLNQNILPSMGNYTHLSGKNTFLKSINNFFKVSLDVNQYIPISSNKNWILSGHGYFGYGMGFKSHEMPFYENFYAGGPKSIRGFQNNGIGPKSVYLKGDISSDCISKGKCLLSNDTVGGNATFTGSFELIFPIPFIEEKYLNSIRTSLFFDFGNVWDTMWTNTIDEKNIDNLPNYNSPENIRMSAGISLEWASPFGPLVFSYAIPIKKYTGDKVENFQFYAGKTW</sequence>
<feature type="domain" description="POTRA" evidence="10">
    <location>
        <begin position="173"/>
        <end position="261"/>
    </location>
</feature>
<evidence type="ECO:0000256" key="1">
    <source>
        <dbReference type="ARBA" id="ARBA00004370"/>
    </source>
</evidence>
<evidence type="ECO:0000256" key="3">
    <source>
        <dbReference type="ARBA" id="ARBA00022692"/>
    </source>
</evidence>
<keyword evidence="6 8" id="KW-0472">Membrane</keyword>
<evidence type="ECO:0000256" key="2">
    <source>
        <dbReference type="ARBA" id="ARBA00022452"/>
    </source>
</evidence>
<evidence type="ECO:0000256" key="6">
    <source>
        <dbReference type="ARBA" id="ARBA00023136"/>
    </source>
</evidence>
<evidence type="ECO:0000256" key="5">
    <source>
        <dbReference type="ARBA" id="ARBA00022737"/>
    </source>
</evidence>
<reference evidence="11 12" key="1">
    <citation type="journal article" date="2018" name="Genome Biol. Evol.">
        <title>Cladogenesis and Genomic Streamlining in Extracellular Endosymbionts of Tropical Stink Bugs.</title>
        <authorList>
            <person name="Otero-Bravo A."/>
            <person name="Goffredi S."/>
            <person name="Sabree Z.L."/>
        </authorList>
    </citation>
    <scope>NUCLEOTIDE SEQUENCE [LARGE SCALE GENOMIC DNA]</scope>
    <source>
        <strain evidence="11 12">SoEE</strain>
    </source>
</reference>
<comment type="caution">
    <text evidence="11">The sequence shown here is derived from an EMBL/GenBank/DDBJ whole genome shotgun (WGS) entry which is preliminary data.</text>
</comment>
<keyword evidence="7 8" id="KW-0998">Cell outer membrane</keyword>
<feature type="domain" description="POTRA" evidence="10">
    <location>
        <begin position="348"/>
        <end position="422"/>
    </location>
</feature>
<evidence type="ECO:0000256" key="9">
    <source>
        <dbReference type="NCBIfam" id="TIGR03303"/>
    </source>
</evidence>
<dbReference type="PANTHER" id="PTHR12815:SF23">
    <property type="entry name" value="OUTER MEMBRANE PROTEIN ASSEMBLY FACTOR BAMA"/>
    <property type="match status" value="1"/>
</dbReference>
<keyword evidence="3 8" id="KW-0812">Transmembrane</keyword>
<evidence type="ECO:0000313" key="11">
    <source>
        <dbReference type="EMBL" id="PPI88004.1"/>
    </source>
</evidence>